<protein>
    <submittedName>
        <fullName evidence="1">Uncharacterized protein</fullName>
    </submittedName>
</protein>
<dbReference type="AlphaFoldDB" id="A0A0R1JZT4"/>
<organism evidence="1 2">
    <name type="scientific">Lacticaseibacillus nasuensis JCM 17158</name>
    <dbReference type="NCBI Taxonomy" id="1291734"/>
    <lineage>
        <taxon>Bacteria</taxon>
        <taxon>Bacillati</taxon>
        <taxon>Bacillota</taxon>
        <taxon>Bacilli</taxon>
        <taxon>Lactobacillales</taxon>
        <taxon>Lactobacillaceae</taxon>
        <taxon>Lacticaseibacillus</taxon>
    </lineage>
</organism>
<dbReference type="EMBL" id="AZDJ01000013">
    <property type="protein sequence ID" value="KRK73418.1"/>
    <property type="molecule type" value="Genomic_DNA"/>
</dbReference>
<evidence type="ECO:0000313" key="2">
    <source>
        <dbReference type="Proteomes" id="UP000051804"/>
    </source>
</evidence>
<dbReference type="Proteomes" id="UP000051804">
    <property type="component" value="Unassembled WGS sequence"/>
</dbReference>
<dbReference type="PATRIC" id="fig|1291734.4.peg.1309"/>
<evidence type="ECO:0000313" key="1">
    <source>
        <dbReference type="EMBL" id="KRK73418.1"/>
    </source>
</evidence>
<comment type="caution">
    <text evidence="1">The sequence shown here is derived from an EMBL/GenBank/DDBJ whole genome shotgun (WGS) entry which is preliminary data.</text>
</comment>
<dbReference type="STRING" id="1291734.FD02_GL001277"/>
<keyword evidence="2" id="KW-1185">Reference proteome</keyword>
<name>A0A0R1JZT4_9LACO</name>
<sequence>MSKLVGGELYYRISFETDADGYLTGYGTDPSGDQLVLESELEQAIPGATKLIDGHLAVDQAKANELAKAADMPVPDAQDLINAQMMKTTAQLMLTNAALMKRVAEMEVKDG</sequence>
<gene>
    <name evidence="1" type="ORF">FD02_GL001277</name>
</gene>
<reference evidence="1 2" key="1">
    <citation type="journal article" date="2015" name="Genome Announc.">
        <title>Expanding the biotechnology potential of lactobacilli through comparative genomics of 213 strains and associated genera.</title>
        <authorList>
            <person name="Sun Z."/>
            <person name="Harris H.M."/>
            <person name="McCann A."/>
            <person name="Guo C."/>
            <person name="Argimon S."/>
            <person name="Zhang W."/>
            <person name="Yang X."/>
            <person name="Jeffery I.B."/>
            <person name="Cooney J.C."/>
            <person name="Kagawa T.F."/>
            <person name="Liu W."/>
            <person name="Song Y."/>
            <person name="Salvetti E."/>
            <person name="Wrobel A."/>
            <person name="Rasinkangas P."/>
            <person name="Parkhill J."/>
            <person name="Rea M.C."/>
            <person name="O'Sullivan O."/>
            <person name="Ritari J."/>
            <person name="Douillard F.P."/>
            <person name="Paul Ross R."/>
            <person name="Yang R."/>
            <person name="Briner A.E."/>
            <person name="Felis G.E."/>
            <person name="de Vos W.M."/>
            <person name="Barrangou R."/>
            <person name="Klaenhammer T.R."/>
            <person name="Caufield P.W."/>
            <person name="Cui Y."/>
            <person name="Zhang H."/>
            <person name="O'Toole P.W."/>
        </authorList>
    </citation>
    <scope>NUCLEOTIDE SEQUENCE [LARGE SCALE GENOMIC DNA]</scope>
    <source>
        <strain evidence="1 2">JCM 17158</strain>
    </source>
</reference>
<accession>A0A0R1JZT4</accession>
<proteinExistence type="predicted"/>